<evidence type="ECO:0000256" key="5">
    <source>
        <dbReference type="ARBA" id="ARBA00022741"/>
    </source>
</evidence>
<dbReference type="Pfam" id="PF07730">
    <property type="entry name" value="HisKA_3"/>
    <property type="match status" value="1"/>
</dbReference>
<accession>A0A3D9SP24</accession>
<dbReference type="InterPro" id="IPR050482">
    <property type="entry name" value="Sensor_HK_TwoCompSys"/>
</dbReference>
<evidence type="ECO:0000313" key="13">
    <source>
        <dbReference type="Proteomes" id="UP000256661"/>
    </source>
</evidence>
<dbReference type="EC" id="2.7.13.3" evidence="2"/>
<evidence type="ECO:0000256" key="7">
    <source>
        <dbReference type="ARBA" id="ARBA00022840"/>
    </source>
</evidence>
<feature type="coiled-coil region" evidence="9">
    <location>
        <begin position="185"/>
        <end position="212"/>
    </location>
</feature>
<dbReference type="OrthoDB" id="227596at2"/>
<feature type="transmembrane region" description="Helical" evidence="10">
    <location>
        <begin position="100"/>
        <end position="119"/>
    </location>
</feature>
<evidence type="ECO:0000256" key="3">
    <source>
        <dbReference type="ARBA" id="ARBA00022553"/>
    </source>
</evidence>
<dbReference type="PANTHER" id="PTHR24421:SF10">
    <property type="entry name" value="NITRATE_NITRITE SENSOR PROTEIN NARQ"/>
    <property type="match status" value="1"/>
</dbReference>
<evidence type="ECO:0000256" key="9">
    <source>
        <dbReference type="SAM" id="Coils"/>
    </source>
</evidence>
<keyword evidence="13" id="KW-1185">Reference proteome</keyword>
<dbReference type="AlphaFoldDB" id="A0A3D9SP24"/>
<evidence type="ECO:0000259" key="11">
    <source>
        <dbReference type="SMART" id="SM00387"/>
    </source>
</evidence>
<keyword evidence="10" id="KW-0472">Membrane</keyword>
<reference evidence="12 13" key="1">
    <citation type="submission" date="2018-08" db="EMBL/GenBank/DDBJ databases">
        <title>Sequencing the genomes of 1000 actinobacteria strains.</title>
        <authorList>
            <person name="Klenk H.-P."/>
        </authorList>
    </citation>
    <scope>NUCLEOTIDE SEQUENCE [LARGE SCALE GENOMIC DNA]</scope>
    <source>
        <strain evidence="12 13">DSM 43927</strain>
    </source>
</reference>
<dbReference type="GO" id="GO:0005524">
    <property type="term" value="F:ATP binding"/>
    <property type="evidence" value="ECO:0007669"/>
    <property type="project" value="UniProtKB-KW"/>
</dbReference>
<evidence type="ECO:0000256" key="4">
    <source>
        <dbReference type="ARBA" id="ARBA00022679"/>
    </source>
</evidence>
<keyword evidence="8" id="KW-0902">Two-component regulatory system</keyword>
<dbReference type="Proteomes" id="UP000256661">
    <property type="component" value="Unassembled WGS sequence"/>
</dbReference>
<dbReference type="InterPro" id="IPR036890">
    <property type="entry name" value="HATPase_C_sf"/>
</dbReference>
<dbReference type="Pfam" id="PF02518">
    <property type="entry name" value="HATPase_c"/>
    <property type="match status" value="1"/>
</dbReference>
<dbReference type="SUPFAM" id="SSF55874">
    <property type="entry name" value="ATPase domain of HSP90 chaperone/DNA topoisomerase II/histidine kinase"/>
    <property type="match status" value="1"/>
</dbReference>
<dbReference type="CDD" id="cd16917">
    <property type="entry name" value="HATPase_UhpB-NarQ-NarX-like"/>
    <property type="match status" value="1"/>
</dbReference>
<dbReference type="InterPro" id="IPR003594">
    <property type="entry name" value="HATPase_dom"/>
</dbReference>
<evidence type="ECO:0000256" key="1">
    <source>
        <dbReference type="ARBA" id="ARBA00000085"/>
    </source>
</evidence>
<keyword evidence="3" id="KW-0597">Phosphoprotein</keyword>
<keyword evidence="6 12" id="KW-0418">Kinase</keyword>
<feature type="domain" description="Histidine kinase/HSP90-like ATPase" evidence="11">
    <location>
        <begin position="316"/>
        <end position="408"/>
    </location>
</feature>
<protein>
    <recommendedName>
        <fullName evidence="2">histidine kinase</fullName>
        <ecNumber evidence="2">2.7.13.3</ecNumber>
    </recommendedName>
</protein>
<dbReference type="PANTHER" id="PTHR24421">
    <property type="entry name" value="NITRATE/NITRITE SENSOR PROTEIN NARX-RELATED"/>
    <property type="match status" value="1"/>
</dbReference>
<evidence type="ECO:0000256" key="6">
    <source>
        <dbReference type="ARBA" id="ARBA00022777"/>
    </source>
</evidence>
<keyword evidence="10" id="KW-1133">Transmembrane helix</keyword>
<dbReference type="GO" id="GO:0000155">
    <property type="term" value="F:phosphorelay sensor kinase activity"/>
    <property type="evidence" value="ECO:0007669"/>
    <property type="project" value="InterPro"/>
</dbReference>
<evidence type="ECO:0000256" key="10">
    <source>
        <dbReference type="SAM" id="Phobius"/>
    </source>
</evidence>
<keyword evidence="9" id="KW-0175">Coiled coil</keyword>
<comment type="catalytic activity">
    <reaction evidence="1">
        <text>ATP + protein L-histidine = ADP + protein N-phospho-L-histidine.</text>
        <dbReference type="EC" id="2.7.13.3"/>
    </reaction>
</comment>
<proteinExistence type="predicted"/>
<feature type="transmembrane region" description="Helical" evidence="10">
    <location>
        <begin position="56"/>
        <end position="88"/>
    </location>
</feature>
<evidence type="ECO:0000256" key="2">
    <source>
        <dbReference type="ARBA" id="ARBA00012438"/>
    </source>
</evidence>
<name>A0A3D9SP24_9ACTN</name>
<keyword evidence="7" id="KW-0067">ATP-binding</keyword>
<dbReference type="InterPro" id="IPR011712">
    <property type="entry name" value="Sig_transdc_His_kin_sub3_dim/P"/>
</dbReference>
<organism evidence="12 13">
    <name type="scientific">Thermomonospora umbrina</name>
    <dbReference type="NCBI Taxonomy" id="111806"/>
    <lineage>
        <taxon>Bacteria</taxon>
        <taxon>Bacillati</taxon>
        <taxon>Actinomycetota</taxon>
        <taxon>Actinomycetes</taxon>
        <taxon>Streptosporangiales</taxon>
        <taxon>Thermomonosporaceae</taxon>
        <taxon>Thermomonospora</taxon>
    </lineage>
</organism>
<dbReference type="GO" id="GO:0016020">
    <property type="term" value="C:membrane"/>
    <property type="evidence" value="ECO:0007669"/>
    <property type="project" value="InterPro"/>
</dbReference>
<evidence type="ECO:0000313" key="12">
    <source>
        <dbReference type="EMBL" id="REE97377.1"/>
    </source>
</evidence>
<keyword evidence="5" id="KW-0547">Nucleotide-binding</keyword>
<keyword evidence="4" id="KW-0808">Transferase</keyword>
<sequence length="412" mass="43792">MDERISVWTRKPMVRDVGVAALLLSGTVAWTNGTPRWWAATALCLAAVVARRPWPVPALVAAVSGTVIHMASCAGPAFVDLAAPLVLVTIAGEYRRRVSVAFLASTLLVAGGWSLLVAFDGRVDGWALNEVKGVIAVAPLDVPGAQGHVVTRRIGPTDWGSLPLFGSLVAGWAVGSGAQSRRVYLDQLTARARDLERERDQQTALAAAAERSRITRELHDVVAHGLAVIVMQAQGGAAALERRPADTRAALDTIVETGRASLADIRQVLATVGASESAPHPVPGLDRLPRLVEQVREAGTPVRLHVEGRPRVLPATVDLSAYRIVQEALTNTMKHAGPKARARVTVRYEDERLTLEVSDDGVGPSPRDTAGNGMRGMRERVAQLRGEVWAAPGPGGGFVVRARLPIRVEPAG</sequence>
<dbReference type="SMART" id="SM00387">
    <property type="entry name" value="HATPase_c"/>
    <property type="match status" value="1"/>
</dbReference>
<dbReference type="Gene3D" id="1.20.5.1930">
    <property type="match status" value="1"/>
</dbReference>
<dbReference type="GO" id="GO:0046983">
    <property type="term" value="F:protein dimerization activity"/>
    <property type="evidence" value="ECO:0007669"/>
    <property type="project" value="InterPro"/>
</dbReference>
<comment type="caution">
    <text evidence="12">The sequence shown here is derived from an EMBL/GenBank/DDBJ whole genome shotgun (WGS) entry which is preliminary data.</text>
</comment>
<evidence type="ECO:0000256" key="8">
    <source>
        <dbReference type="ARBA" id="ARBA00023012"/>
    </source>
</evidence>
<keyword evidence="10" id="KW-0812">Transmembrane</keyword>
<dbReference type="Gene3D" id="3.30.565.10">
    <property type="entry name" value="Histidine kinase-like ATPase, C-terminal domain"/>
    <property type="match status" value="1"/>
</dbReference>
<dbReference type="RefSeq" id="WP_116022877.1">
    <property type="nucleotide sequence ID" value="NZ_QTTT01000001.1"/>
</dbReference>
<gene>
    <name evidence="12" type="ORF">DFJ69_2845</name>
</gene>
<dbReference type="EMBL" id="QTTT01000001">
    <property type="protein sequence ID" value="REE97377.1"/>
    <property type="molecule type" value="Genomic_DNA"/>
</dbReference>